<keyword evidence="2" id="KW-1185">Reference proteome</keyword>
<sequence length="126" mass="14721">MVSGAEIYPLEDKYQHSCHNEAMQFQVKLTQKMTSVLMEVTMAMNLSAFQMHVIFIEGREVPISMSSAVHMRRFMEYGYEIRARSKATLRMLFAGNFTIDEGIAWAQQLRLLFYSYKIPNARHNFI</sequence>
<evidence type="ECO:0000313" key="1">
    <source>
        <dbReference type="EMBL" id="KRZ77932.1"/>
    </source>
</evidence>
<dbReference type="Proteomes" id="UP000054843">
    <property type="component" value="Unassembled WGS sequence"/>
</dbReference>
<protein>
    <submittedName>
        <fullName evidence="1">Uncharacterized protein</fullName>
    </submittedName>
</protein>
<dbReference type="AlphaFoldDB" id="A0A0V1N286"/>
<gene>
    <name evidence="1" type="ORF">T10_7055</name>
</gene>
<reference evidence="1 2" key="1">
    <citation type="submission" date="2015-01" db="EMBL/GenBank/DDBJ databases">
        <title>Evolution of Trichinella species and genotypes.</title>
        <authorList>
            <person name="Korhonen P.K."/>
            <person name="Edoardo P."/>
            <person name="Giuseppe L.R."/>
            <person name="Gasser R.B."/>
        </authorList>
    </citation>
    <scope>NUCLEOTIDE SEQUENCE [LARGE SCALE GENOMIC DNA]</scope>
    <source>
        <strain evidence="1">ISS1980</strain>
    </source>
</reference>
<organism evidence="1 2">
    <name type="scientific">Trichinella papuae</name>
    <dbReference type="NCBI Taxonomy" id="268474"/>
    <lineage>
        <taxon>Eukaryota</taxon>
        <taxon>Metazoa</taxon>
        <taxon>Ecdysozoa</taxon>
        <taxon>Nematoda</taxon>
        <taxon>Enoplea</taxon>
        <taxon>Dorylaimia</taxon>
        <taxon>Trichinellida</taxon>
        <taxon>Trichinellidae</taxon>
        <taxon>Trichinella</taxon>
    </lineage>
</organism>
<comment type="caution">
    <text evidence="1">The sequence shown here is derived from an EMBL/GenBank/DDBJ whole genome shotgun (WGS) entry which is preliminary data.</text>
</comment>
<dbReference type="EMBL" id="JYDO01000016">
    <property type="protein sequence ID" value="KRZ77932.1"/>
    <property type="molecule type" value="Genomic_DNA"/>
</dbReference>
<accession>A0A0V1N286</accession>
<name>A0A0V1N286_9BILA</name>
<evidence type="ECO:0000313" key="2">
    <source>
        <dbReference type="Proteomes" id="UP000054843"/>
    </source>
</evidence>
<proteinExistence type="predicted"/>